<organism evidence="1 2">
    <name type="scientific">Caldimonas thermodepolymerans</name>
    <dbReference type="NCBI Taxonomy" id="215580"/>
    <lineage>
        <taxon>Bacteria</taxon>
        <taxon>Pseudomonadati</taxon>
        <taxon>Pseudomonadota</taxon>
        <taxon>Betaproteobacteria</taxon>
        <taxon>Burkholderiales</taxon>
        <taxon>Sphaerotilaceae</taxon>
        <taxon>Caldimonas</taxon>
    </lineage>
</organism>
<dbReference type="EMBL" id="SLXF01000006">
    <property type="protein sequence ID" value="TCP06550.1"/>
    <property type="molecule type" value="Genomic_DNA"/>
</dbReference>
<name>A0AA46DDQ4_9BURK</name>
<evidence type="ECO:0000313" key="2">
    <source>
        <dbReference type="Proteomes" id="UP000294772"/>
    </source>
</evidence>
<comment type="caution">
    <text evidence="1">The sequence shown here is derived from an EMBL/GenBank/DDBJ whole genome shotgun (WGS) entry which is preliminary data.</text>
</comment>
<evidence type="ECO:0000313" key="1">
    <source>
        <dbReference type="EMBL" id="TCP06550.1"/>
    </source>
</evidence>
<gene>
    <name evidence="1" type="ORF">EV676_10633</name>
</gene>
<reference evidence="1 2" key="1">
    <citation type="submission" date="2019-03" db="EMBL/GenBank/DDBJ databases">
        <title>Genomic Encyclopedia of Type Strains, Phase IV (KMG-IV): sequencing the most valuable type-strain genomes for metagenomic binning, comparative biology and taxonomic classification.</title>
        <authorList>
            <person name="Goeker M."/>
        </authorList>
    </citation>
    <scope>NUCLEOTIDE SEQUENCE [LARGE SCALE GENOMIC DNA]</scope>
    <source>
        <strain evidence="1 2">DSM 15264</strain>
    </source>
</reference>
<dbReference type="RefSeq" id="WP_132765349.1">
    <property type="nucleotide sequence ID" value="NZ_CP110416.1"/>
</dbReference>
<dbReference type="Proteomes" id="UP000294772">
    <property type="component" value="Unassembled WGS sequence"/>
</dbReference>
<sequence length="114" mass="12920">MTSQAYCTIPNFILDDLKTCIEAGIVPRIRHGISGNNHTTWRIRFSLWVDRDRGYPKYYDFEVEVIGSYQRFIDHRLVAGPGFDDVAQECTSMAACIELAKAKVAELEAKESST</sequence>
<protein>
    <submittedName>
        <fullName evidence="1">Uncharacterized protein</fullName>
    </submittedName>
</protein>
<dbReference type="AlphaFoldDB" id="A0AA46DDQ4"/>
<proteinExistence type="predicted"/>
<accession>A0AA46DDQ4</accession>